<evidence type="ECO:0000259" key="2">
    <source>
        <dbReference type="Pfam" id="PF14111"/>
    </source>
</evidence>
<protein>
    <recommendedName>
        <fullName evidence="2">DUF4283 domain-containing protein</fullName>
    </recommendedName>
</protein>
<name>A0AAV6WNK7_9LAMI</name>
<evidence type="ECO:0000256" key="1">
    <source>
        <dbReference type="SAM" id="MobiDB-lite"/>
    </source>
</evidence>
<gene>
    <name evidence="3" type="ORF">BUALT_Bualt14G0057700</name>
</gene>
<reference evidence="3" key="1">
    <citation type="submission" date="2019-10" db="EMBL/GenBank/DDBJ databases">
        <authorList>
            <person name="Zhang R."/>
            <person name="Pan Y."/>
            <person name="Wang J."/>
            <person name="Ma R."/>
            <person name="Yu S."/>
        </authorList>
    </citation>
    <scope>NUCLEOTIDE SEQUENCE</scope>
    <source>
        <strain evidence="3">LA-IB0</strain>
        <tissue evidence="3">Leaf</tissue>
    </source>
</reference>
<dbReference type="PANTHER" id="PTHR31286">
    <property type="entry name" value="GLYCINE-RICH CELL WALL STRUCTURAL PROTEIN 1.8-LIKE"/>
    <property type="match status" value="1"/>
</dbReference>
<feature type="region of interest" description="Disordered" evidence="1">
    <location>
        <begin position="1"/>
        <end position="26"/>
    </location>
</feature>
<evidence type="ECO:0000313" key="3">
    <source>
        <dbReference type="EMBL" id="KAG8369862.1"/>
    </source>
</evidence>
<dbReference type="Proteomes" id="UP000826271">
    <property type="component" value="Unassembled WGS sequence"/>
</dbReference>
<comment type="caution">
    <text evidence="3">The sequence shown here is derived from an EMBL/GenBank/DDBJ whole genome shotgun (WGS) entry which is preliminary data.</text>
</comment>
<dbReference type="Pfam" id="PF14111">
    <property type="entry name" value="DUF4283"/>
    <property type="match status" value="1"/>
</dbReference>
<keyword evidence="4" id="KW-1185">Reference proteome</keyword>
<feature type="domain" description="DUF4283" evidence="2">
    <location>
        <begin position="82"/>
        <end position="145"/>
    </location>
</feature>
<dbReference type="InterPro" id="IPR040256">
    <property type="entry name" value="At4g02000-like"/>
</dbReference>
<dbReference type="InterPro" id="IPR025558">
    <property type="entry name" value="DUF4283"/>
</dbReference>
<dbReference type="AlphaFoldDB" id="A0AAV6WNK7"/>
<dbReference type="PANTHER" id="PTHR31286:SF179">
    <property type="entry name" value="RNASE H TYPE-1 DOMAIN-CONTAINING PROTEIN"/>
    <property type="match status" value="1"/>
</dbReference>
<proteinExistence type="predicted"/>
<accession>A0AAV6WNK7</accession>
<dbReference type="EMBL" id="WHWC01000014">
    <property type="protein sequence ID" value="KAG8369862.1"/>
    <property type="molecule type" value="Genomic_DNA"/>
</dbReference>
<sequence>MEPPLLTADHSGRAETTTANTENTSYAEKLRTNSLPRDLAARNAKKAFIHGVDSKVIGTSAIFNGRKTIFLPKEEDDYMAAPFQYSLVGKFSHGYPTMTRLRGKFANLGLNKGFKIGVLDHKHVWIRLFDPNDYARVWMKQTWQFLYHVASLIGKPLKLDEATTEIDNPVVARICVEINVLERLPSDIPTQIDGKTKFFKVQYEGIPEYCKICQHRGHSIATCYLNKESQGNQDDNDDDSPIKNFDNDLKQ</sequence>
<organism evidence="3 4">
    <name type="scientific">Buddleja alternifolia</name>
    <dbReference type="NCBI Taxonomy" id="168488"/>
    <lineage>
        <taxon>Eukaryota</taxon>
        <taxon>Viridiplantae</taxon>
        <taxon>Streptophyta</taxon>
        <taxon>Embryophyta</taxon>
        <taxon>Tracheophyta</taxon>
        <taxon>Spermatophyta</taxon>
        <taxon>Magnoliopsida</taxon>
        <taxon>eudicotyledons</taxon>
        <taxon>Gunneridae</taxon>
        <taxon>Pentapetalae</taxon>
        <taxon>asterids</taxon>
        <taxon>lamiids</taxon>
        <taxon>Lamiales</taxon>
        <taxon>Scrophulariaceae</taxon>
        <taxon>Buddlejeae</taxon>
        <taxon>Buddleja</taxon>
    </lineage>
</organism>
<feature type="region of interest" description="Disordered" evidence="1">
    <location>
        <begin position="230"/>
        <end position="251"/>
    </location>
</feature>
<evidence type="ECO:0000313" key="4">
    <source>
        <dbReference type="Proteomes" id="UP000826271"/>
    </source>
</evidence>
<feature type="compositionally biased region" description="Low complexity" evidence="1">
    <location>
        <begin position="14"/>
        <end position="24"/>
    </location>
</feature>